<comment type="caution">
    <text evidence="1">The sequence shown here is derived from an EMBL/GenBank/DDBJ whole genome shotgun (WGS) entry which is preliminary data.</text>
</comment>
<dbReference type="AlphaFoldDB" id="A0A7C8NCR3"/>
<dbReference type="EMBL" id="WIQW01000178">
    <property type="protein sequence ID" value="KAF3078271.1"/>
    <property type="molecule type" value="Genomic_DNA"/>
</dbReference>
<proteinExistence type="predicted"/>
<gene>
    <name evidence="1" type="ORF">TWF102_003606</name>
</gene>
<evidence type="ECO:0000313" key="1">
    <source>
        <dbReference type="EMBL" id="KAF3078271.1"/>
    </source>
</evidence>
<name>A0A7C8NCR3_ORBOL</name>
<reference evidence="1 2" key="1">
    <citation type="submission" date="2019-06" db="EMBL/GenBank/DDBJ databases">
        <authorList>
            <person name="Palmer J.M."/>
        </authorList>
    </citation>
    <scope>NUCLEOTIDE SEQUENCE [LARGE SCALE GENOMIC DNA]</scope>
    <source>
        <strain evidence="1 2">TWF102</strain>
    </source>
</reference>
<dbReference type="Proteomes" id="UP000475325">
    <property type="component" value="Unassembled WGS sequence"/>
</dbReference>
<sequence length="75" mass="8341">MYTQVKQLISTTVYSVQGLYRTASIAINHNLGPLTKISTWLTAFSQLGHLSPVQESFERATDSHKTAKEAFLGKE</sequence>
<accession>A0A7C8NCR3</accession>
<evidence type="ECO:0000313" key="2">
    <source>
        <dbReference type="Proteomes" id="UP000475325"/>
    </source>
</evidence>
<protein>
    <submittedName>
        <fullName evidence="1">Uncharacterized protein</fullName>
    </submittedName>
</protein>
<organism evidence="1 2">
    <name type="scientific">Orbilia oligospora</name>
    <name type="common">Nematode-trapping fungus</name>
    <name type="synonym">Arthrobotrys oligospora</name>
    <dbReference type="NCBI Taxonomy" id="2813651"/>
    <lineage>
        <taxon>Eukaryota</taxon>
        <taxon>Fungi</taxon>
        <taxon>Dikarya</taxon>
        <taxon>Ascomycota</taxon>
        <taxon>Pezizomycotina</taxon>
        <taxon>Orbiliomycetes</taxon>
        <taxon>Orbiliales</taxon>
        <taxon>Orbiliaceae</taxon>
        <taxon>Orbilia</taxon>
    </lineage>
</organism>